<evidence type="ECO:0000313" key="4">
    <source>
        <dbReference type="Proteomes" id="UP000499080"/>
    </source>
</evidence>
<evidence type="ECO:0000259" key="2">
    <source>
        <dbReference type="PROSITE" id="PS50175"/>
    </source>
</evidence>
<dbReference type="PROSITE" id="PS50175">
    <property type="entry name" value="ASP_PROT_RETROV"/>
    <property type="match status" value="1"/>
</dbReference>
<evidence type="ECO:0000313" key="3">
    <source>
        <dbReference type="EMBL" id="GBM85802.1"/>
    </source>
</evidence>
<keyword evidence="4" id="KW-1185">Reference proteome</keyword>
<dbReference type="InterPro" id="IPR021109">
    <property type="entry name" value="Peptidase_aspartic_dom_sf"/>
</dbReference>
<dbReference type="GO" id="GO:0004190">
    <property type="term" value="F:aspartic-type endopeptidase activity"/>
    <property type="evidence" value="ECO:0007669"/>
    <property type="project" value="InterPro"/>
</dbReference>
<dbReference type="InterPro" id="IPR001995">
    <property type="entry name" value="Peptidase_A2_cat"/>
</dbReference>
<dbReference type="Pfam" id="PF13975">
    <property type="entry name" value="gag-asp_proteas"/>
    <property type="match status" value="1"/>
</dbReference>
<proteinExistence type="predicted"/>
<gene>
    <name evidence="3" type="ORF">AVEN_214302_1</name>
</gene>
<sequence length="191" mass="21384">MHLDISIADVKISALVDTGSQKTIFRESTHKRIGSPSLQTSDITLTGLGTQVVHPIGYFNHPFKIDNTIFQTDVYVVNNAFLSFDAIIGQDSLQQAEFSIGKNGISLITNHEEQNFFVNFNVLDQNISPDLTHISNDAIMIQVSELTTSYKPLKTKSTDLKMTIVLSDDIPVIERPRRLPKVEQQIVDKKN</sequence>
<feature type="domain" description="Peptidase A2" evidence="2">
    <location>
        <begin position="12"/>
        <end position="49"/>
    </location>
</feature>
<dbReference type="GO" id="GO:0006508">
    <property type="term" value="P:proteolysis"/>
    <property type="evidence" value="ECO:0007669"/>
    <property type="project" value="InterPro"/>
</dbReference>
<dbReference type="Proteomes" id="UP000499080">
    <property type="component" value="Unassembled WGS sequence"/>
</dbReference>
<name>A0A4Y2J964_ARAVE</name>
<dbReference type="OrthoDB" id="3863715at2759"/>
<comment type="caution">
    <text evidence="3">The sequence shown here is derived from an EMBL/GenBank/DDBJ whole genome shotgun (WGS) entry which is preliminary data.</text>
</comment>
<dbReference type="SUPFAM" id="SSF50630">
    <property type="entry name" value="Acid proteases"/>
    <property type="match status" value="1"/>
</dbReference>
<dbReference type="InterPro" id="IPR001969">
    <property type="entry name" value="Aspartic_peptidase_AS"/>
</dbReference>
<keyword evidence="1" id="KW-0378">Hydrolase</keyword>
<dbReference type="PROSITE" id="PS00141">
    <property type="entry name" value="ASP_PROTEASE"/>
    <property type="match status" value="1"/>
</dbReference>
<dbReference type="Gene3D" id="2.40.70.10">
    <property type="entry name" value="Acid Proteases"/>
    <property type="match status" value="1"/>
</dbReference>
<dbReference type="CDD" id="cd00303">
    <property type="entry name" value="retropepsin_like"/>
    <property type="match status" value="1"/>
</dbReference>
<reference evidence="3 4" key="1">
    <citation type="journal article" date="2019" name="Sci. Rep.">
        <title>Orb-weaving spider Araneus ventricosus genome elucidates the spidroin gene catalogue.</title>
        <authorList>
            <person name="Kono N."/>
            <person name="Nakamura H."/>
            <person name="Ohtoshi R."/>
            <person name="Moran D.A.P."/>
            <person name="Shinohara A."/>
            <person name="Yoshida Y."/>
            <person name="Fujiwara M."/>
            <person name="Mori M."/>
            <person name="Tomita M."/>
            <person name="Arakawa K."/>
        </authorList>
    </citation>
    <scope>NUCLEOTIDE SEQUENCE [LARGE SCALE GENOMIC DNA]</scope>
</reference>
<protein>
    <recommendedName>
        <fullName evidence="2">Peptidase A2 domain-containing protein</fullName>
    </recommendedName>
</protein>
<dbReference type="AlphaFoldDB" id="A0A4Y2J964"/>
<organism evidence="3 4">
    <name type="scientific">Araneus ventricosus</name>
    <name type="common">Orbweaver spider</name>
    <name type="synonym">Epeira ventricosa</name>
    <dbReference type="NCBI Taxonomy" id="182803"/>
    <lineage>
        <taxon>Eukaryota</taxon>
        <taxon>Metazoa</taxon>
        <taxon>Ecdysozoa</taxon>
        <taxon>Arthropoda</taxon>
        <taxon>Chelicerata</taxon>
        <taxon>Arachnida</taxon>
        <taxon>Araneae</taxon>
        <taxon>Araneomorphae</taxon>
        <taxon>Entelegynae</taxon>
        <taxon>Araneoidea</taxon>
        <taxon>Araneidae</taxon>
        <taxon>Araneus</taxon>
    </lineage>
</organism>
<evidence type="ECO:0000256" key="1">
    <source>
        <dbReference type="ARBA" id="ARBA00022801"/>
    </source>
</evidence>
<dbReference type="EMBL" id="BGPR01003261">
    <property type="protein sequence ID" value="GBM85802.1"/>
    <property type="molecule type" value="Genomic_DNA"/>
</dbReference>
<accession>A0A4Y2J964</accession>